<gene>
    <name evidence="1" type="ORF">O6H91_08G088800</name>
</gene>
<name>A0ACC2D028_DIPCM</name>
<accession>A0ACC2D028</accession>
<sequence>MLLNTDIESSRFMLFKSSSDSFCFKCRSCVRSVLWISLFLALCLLQCFEAVADDQHSVAGSEPVASRICPLPTLTDLLLSRNNGLEPVLKNFARNKYAEVANTNVAAPSRILEVRIPWILNTAKVELNETTLDQALALLRSNGTFMMVLFYADWCPFSKELLPTYEVLSSLFPSVYHVAVEGTNLRSSVLSKYGVHSFPLLFLYNKASRERYQGTRALQDLIIFLKNATGVKPLNQENSAGTQIGRLSDFVKETDLSKEFCPFSQGRKWLQNDTYLILATWFLVLRVLLPFLPWASSKLKRFWNRCHVHLFAKLRFSNLFKEKPGRGTFTVEIAELKSRYFARRWSKPLFS</sequence>
<organism evidence="1 2">
    <name type="scientific">Diphasiastrum complanatum</name>
    <name type="common">Issler's clubmoss</name>
    <name type="synonym">Lycopodium complanatum</name>
    <dbReference type="NCBI Taxonomy" id="34168"/>
    <lineage>
        <taxon>Eukaryota</taxon>
        <taxon>Viridiplantae</taxon>
        <taxon>Streptophyta</taxon>
        <taxon>Embryophyta</taxon>
        <taxon>Tracheophyta</taxon>
        <taxon>Lycopodiopsida</taxon>
        <taxon>Lycopodiales</taxon>
        <taxon>Lycopodiaceae</taxon>
        <taxon>Lycopodioideae</taxon>
        <taxon>Diphasiastrum</taxon>
    </lineage>
</organism>
<keyword evidence="2" id="KW-1185">Reference proteome</keyword>
<comment type="caution">
    <text evidence="1">The sequence shown here is derived from an EMBL/GenBank/DDBJ whole genome shotgun (WGS) entry which is preliminary data.</text>
</comment>
<reference evidence="2" key="1">
    <citation type="journal article" date="2024" name="Proc. Natl. Acad. Sci. U.S.A.">
        <title>Extraordinary preservation of gene collinearity over three hundred million years revealed in homosporous lycophytes.</title>
        <authorList>
            <person name="Li C."/>
            <person name="Wickell D."/>
            <person name="Kuo L.Y."/>
            <person name="Chen X."/>
            <person name="Nie B."/>
            <person name="Liao X."/>
            <person name="Peng D."/>
            <person name="Ji J."/>
            <person name="Jenkins J."/>
            <person name="Williams M."/>
            <person name="Shu S."/>
            <person name="Plott C."/>
            <person name="Barry K."/>
            <person name="Rajasekar S."/>
            <person name="Grimwood J."/>
            <person name="Han X."/>
            <person name="Sun S."/>
            <person name="Hou Z."/>
            <person name="He W."/>
            <person name="Dai G."/>
            <person name="Sun C."/>
            <person name="Schmutz J."/>
            <person name="Leebens-Mack J.H."/>
            <person name="Li F.W."/>
            <person name="Wang L."/>
        </authorList>
    </citation>
    <scope>NUCLEOTIDE SEQUENCE [LARGE SCALE GENOMIC DNA]</scope>
    <source>
        <strain evidence="2">cv. PW_Plant_1</strain>
    </source>
</reference>
<protein>
    <submittedName>
        <fullName evidence="1">Uncharacterized protein</fullName>
    </submittedName>
</protein>
<dbReference type="Proteomes" id="UP001162992">
    <property type="component" value="Chromosome 8"/>
</dbReference>
<evidence type="ECO:0000313" key="1">
    <source>
        <dbReference type="EMBL" id="KAJ7547509.1"/>
    </source>
</evidence>
<dbReference type="EMBL" id="CM055099">
    <property type="protein sequence ID" value="KAJ7547509.1"/>
    <property type="molecule type" value="Genomic_DNA"/>
</dbReference>
<proteinExistence type="predicted"/>
<evidence type="ECO:0000313" key="2">
    <source>
        <dbReference type="Proteomes" id="UP001162992"/>
    </source>
</evidence>